<dbReference type="InterPro" id="IPR002877">
    <property type="entry name" value="RNA_MeTrfase_FtsJ_dom"/>
</dbReference>
<sequence length="338" mass="37820">MRPPNSLLALLHRPTTRLPIRLTLPSTTLRPLSTTPLLPAKSSSSSTRWLNRQTKDPYTKAAKSSEYKSRAAFKLVQINDSHKIFKRNQIVIDLGYAPGSWSQVAVDMTKPHGKVLGVDIIPVCPPKGVSTIQGNFLDAGVREEVREWIRRMVAMGKTKGRLDELEAAAKEAEGDETRFHVDPDSPGYIDMERRMSQAEEELRKTPETPTKGKKVKEVEEKEDLTKDIRHVDVILSDMMCNTSGIPFRDHAGSMDLCNAALRFALETLKPGGSFVCKFFSGAEDKFLQKRLSKVFEKVTIVKPDASRKESKEAFMVGKKRRAVIPDWFTLEAIGPKGA</sequence>
<dbReference type="GO" id="GO:0005739">
    <property type="term" value="C:mitochondrion"/>
    <property type="evidence" value="ECO:0007669"/>
    <property type="project" value="TreeGrafter"/>
</dbReference>
<feature type="domain" description="Ribosomal RNA methyltransferase FtsJ" evidence="8">
    <location>
        <begin position="67"/>
        <end position="320"/>
    </location>
</feature>
<accession>A0A3N4I0N6</accession>
<dbReference type="InterPro" id="IPR050082">
    <property type="entry name" value="RNA_methyltr_RlmE"/>
</dbReference>
<evidence type="ECO:0000256" key="5">
    <source>
        <dbReference type="ARBA" id="ARBA00022691"/>
    </source>
</evidence>
<keyword evidence="5" id="KW-0949">S-adenosyl-L-methionine</keyword>
<dbReference type="Pfam" id="PF01728">
    <property type="entry name" value="FtsJ"/>
    <property type="match status" value="1"/>
</dbReference>
<dbReference type="InterPro" id="IPR015507">
    <property type="entry name" value="rRNA-MeTfrase_E"/>
</dbReference>
<dbReference type="Proteomes" id="UP000275078">
    <property type="component" value="Unassembled WGS sequence"/>
</dbReference>
<keyword evidence="3 9" id="KW-0489">Methyltransferase</keyword>
<evidence type="ECO:0000256" key="6">
    <source>
        <dbReference type="ARBA" id="ARBA00041184"/>
    </source>
</evidence>
<reference evidence="9 10" key="1">
    <citation type="journal article" date="2018" name="Nat. Ecol. Evol.">
        <title>Pezizomycetes genomes reveal the molecular basis of ectomycorrhizal truffle lifestyle.</title>
        <authorList>
            <person name="Murat C."/>
            <person name="Payen T."/>
            <person name="Noel B."/>
            <person name="Kuo A."/>
            <person name="Morin E."/>
            <person name="Chen J."/>
            <person name="Kohler A."/>
            <person name="Krizsan K."/>
            <person name="Balestrini R."/>
            <person name="Da Silva C."/>
            <person name="Montanini B."/>
            <person name="Hainaut M."/>
            <person name="Levati E."/>
            <person name="Barry K.W."/>
            <person name="Belfiori B."/>
            <person name="Cichocki N."/>
            <person name="Clum A."/>
            <person name="Dockter R.B."/>
            <person name="Fauchery L."/>
            <person name="Guy J."/>
            <person name="Iotti M."/>
            <person name="Le Tacon F."/>
            <person name="Lindquist E.A."/>
            <person name="Lipzen A."/>
            <person name="Malagnac F."/>
            <person name="Mello A."/>
            <person name="Molinier V."/>
            <person name="Miyauchi S."/>
            <person name="Poulain J."/>
            <person name="Riccioni C."/>
            <person name="Rubini A."/>
            <person name="Sitrit Y."/>
            <person name="Splivallo R."/>
            <person name="Traeger S."/>
            <person name="Wang M."/>
            <person name="Zifcakova L."/>
            <person name="Wipf D."/>
            <person name="Zambonelli A."/>
            <person name="Paolocci F."/>
            <person name="Nowrousian M."/>
            <person name="Ottonello S."/>
            <person name="Baldrian P."/>
            <person name="Spatafora J.W."/>
            <person name="Henrissat B."/>
            <person name="Nagy L.G."/>
            <person name="Aury J.M."/>
            <person name="Wincker P."/>
            <person name="Grigoriev I.V."/>
            <person name="Bonfante P."/>
            <person name="Martin F.M."/>
        </authorList>
    </citation>
    <scope>NUCLEOTIDE SEQUENCE [LARGE SCALE GENOMIC DNA]</scope>
    <source>
        <strain evidence="9 10">RN42</strain>
    </source>
</reference>
<evidence type="ECO:0000256" key="4">
    <source>
        <dbReference type="ARBA" id="ARBA00022679"/>
    </source>
</evidence>
<dbReference type="Gene3D" id="3.40.50.150">
    <property type="entry name" value="Vaccinia Virus protein VP39"/>
    <property type="match status" value="1"/>
</dbReference>
<dbReference type="STRING" id="1160509.A0A3N4I0N6"/>
<dbReference type="HAMAP" id="MF_01547">
    <property type="entry name" value="RNA_methyltr_E"/>
    <property type="match status" value="1"/>
</dbReference>
<dbReference type="PANTHER" id="PTHR10920">
    <property type="entry name" value="RIBOSOMAL RNA METHYLTRANSFERASE"/>
    <property type="match status" value="1"/>
</dbReference>
<feature type="compositionally biased region" description="Basic and acidic residues" evidence="7">
    <location>
        <begin position="53"/>
        <end position="63"/>
    </location>
</feature>
<dbReference type="GO" id="GO:0008650">
    <property type="term" value="F:rRNA (uridine-2'-O-)-methyltransferase activity"/>
    <property type="evidence" value="ECO:0007669"/>
    <property type="project" value="TreeGrafter"/>
</dbReference>
<organism evidence="9 10">
    <name type="scientific">Ascobolus immersus RN42</name>
    <dbReference type="NCBI Taxonomy" id="1160509"/>
    <lineage>
        <taxon>Eukaryota</taxon>
        <taxon>Fungi</taxon>
        <taxon>Dikarya</taxon>
        <taxon>Ascomycota</taxon>
        <taxon>Pezizomycotina</taxon>
        <taxon>Pezizomycetes</taxon>
        <taxon>Pezizales</taxon>
        <taxon>Ascobolaceae</taxon>
        <taxon>Ascobolus</taxon>
    </lineage>
</organism>
<evidence type="ECO:0000259" key="8">
    <source>
        <dbReference type="Pfam" id="PF01728"/>
    </source>
</evidence>
<evidence type="ECO:0000256" key="2">
    <source>
        <dbReference type="ARBA" id="ARBA00022552"/>
    </source>
</evidence>
<evidence type="ECO:0000313" key="9">
    <source>
        <dbReference type="EMBL" id="RPA79663.1"/>
    </source>
</evidence>
<feature type="compositionally biased region" description="Polar residues" evidence="7">
    <location>
        <begin position="41"/>
        <end position="52"/>
    </location>
</feature>
<dbReference type="OrthoDB" id="20105at2759"/>
<evidence type="ECO:0000313" key="10">
    <source>
        <dbReference type="Proteomes" id="UP000275078"/>
    </source>
</evidence>
<dbReference type="AlphaFoldDB" id="A0A3N4I0N6"/>
<proteinExistence type="inferred from homology"/>
<protein>
    <recommendedName>
        <fullName evidence="6">rRNA methyltransferase 2, mitochondrial</fullName>
    </recommendedName>
</protein>
<dbReference type="InterPro" id="IPR029063">
    <property type="entry name" value="SAM-dependent_MTases_sf"/>
</dbReference>
<evidence type="ECO:0000256" key="7">
    <source>
        <dbReference type="SAM" id="MobiDB-lite"/>
    </source>
</evidence>
<dbReference type="SUPFAM" id="SSF53335">
    <property type="entry name" value="S-adenosyl-L-methionine-dependent methyltransferases"/>
    <property type="match status" value="1"/>
</dbReference>
<keyword evidence="2" id="KW-0698">rRNA processing</keyword>
<gene>
    <name evidence="9" type="ORF">BJ508DRAFT_415816</name>
</gene>
<keyword evidence="4 9" id="KW-0808">Transferase</keyword>
<evidence type="ECO:0000256" key="1">
    <source>
        <dbReference type="ARBA" id="ARBA00009258"/>
    </source>
</evidence>
<dbReference type="EMBL" id="ML119696">
    <property type="protein sequence ID" value="RPA79663.1"/>
    <property type="molecule type" value="Genomic_DNA"/>
</dbReference>
<name>A0A3N4I0N6_ASCIM</name>
<keyword evidence="10" id="KW-1185">Reference proteome</keyword>
<dbReference type="PANTHER" id="PTHR10920:SF18">
    <property type="entry name" value="RRNA METHYLTRANSFERASE 2, MITOCHONDRIAL"/>
    <property type="match status" value="1"/>
</dbReference>
<feature type="region of interest" description="Disordered" evidence="7">
    <location>
        <begin position="33"/>
        <end position="63"/>
    </location>
</feature>
<evidence type="ECO:0000256" key="3">
    <source>
        <dbReference type="ARBA" id="ARBA00022603"/>
    </source>
</evidence>
<comment type="similarity">
    <text evidence="1">Belongs to the class I-like SAM-binding methyltransferase superfamily. RNA methyltransferase RlmE family.</text>
</comment>